<comment type="caution">
    <text evidence="12">The sequence shown here is derived from an EMBL/GenBank/DDBJ whole genome shotgun (WGS) entry which is preliminary data.</text>
</comment>
<dbReference type="Gene3D" id="3.20.20.80">
    <property type="entry name" value="Glycosidases"/>
    <property type="match status" value="1"/>
</dbReference>
<gene>
    <name evidence="12" type="ORF">VKT23_019853</name>
</gene>
<evidence type="ECO:0000313" key="13">
    <source>
        <dbReference type="Proteomes" id="UP001498398"/>
    </source>
</evidence>
<dbReference type="InterPro" id="IPR044846">
    <property type="entry name" value="GH10"/>
</dbReference>
<dbReference type="PROSITE" id="PS00591">
    <property type="entry name" value="GH10_1"/>
    <property type="match status" value="1"/>
</dbReference>
<dbReference type="Pfam" id="PF00331">
    <property type="entry name" value="Glyco_hydro_10"/>
    <property type="match status" value="1"/>
</dbReference>
<sequence length="233" mass="26034">MQRYRGKVYAWDVVNEPISDTTNATYRETIWTHKLGEESVAKALTYAREADPVPKLYINDYDIEGINAKSNSLYEVVKSLKRDGVPLDAIGFQSHITLGQVPSTMKENMQRFVDLGLDVAITELDINLRGPANATALAQQAKDYHSVVSACLEIERCVSVTVWVFRMIIAGFLMGRSYHGTRIRVQNQLSSLLQMLSEAGDPITSVGRHSNIQGQAESDEKIEERTDNAWIGV</sequence>
<dbReference type="Proteomes" id="UP001498398">
    <property type="component" value="Unassembled WGS sequence"/>
</dbReference>
<accession>A0ABR1INH2</accession>
<proteinExistence type="inferred from homology"/>
<evidence type="ECO:0000256" key="10">
    <source>
        <dbReference type="RuleBase" id="RU361174"/>
    </source>
</evidence>
<evidence type="ECO:0000256" key="3">
    <source>
        <dbReference type="ARBA" id="ARBA00022651"/>
    </source>
</evidence>
<evidence type="ECO:0000259" key="11">
    <source>
        <dbReference type="PROSITE" id="PS51760"/>
    </source>
</evidence>
<evidence type="ECO:0000313" key="12">
    <source>
        <dbReference type="EMBL" id="KAK7435045.1"/>
    </source>
</evidence>
<dbReference type="PANTHER" id="PTHR31490:SF88">
    <property type="entry name" value="BETA-XYLANASE"/>
    <property type="match status" value="1"/>
</dbReference>
<dbReference type="InterPro" id="IPR031158">
    <property type="entry name" value="GH10_AS"/>
</dbReference>
<protein>
    <recommendedName>
        <fullName evidence="10">Beta-xylanase</fullName>
        <ecNumber evidence="10">3.2.1.8</ecNumber>
    </recommendedName>
</protein>
<evidence type="ECO:0000256" key="1">
    <source>
        <dbReference type="ARBA" id="ARBA00000681"/>
    </source>
</evidence>
<keyword evidence="6 10" id="KW-0119">Carbohydrate metabolism</keyword>
<keyword evidence="4" id="KW-0732">Signal</keyword>
<feature type="domain" description="GH10" evidence="11">
    <location>
        <begin position="1"/>
        <end position="195"/>
    </location>
</feature>
<evidence type="ECO:0000256" key="8">
    <source>
        <dbReference type="ARBA" id="ARBA00023326"/>
    </source>
</evidence>
<evidence type="ECO:0000256" key="5">
    <source>
        <dbReference type="ARBA" id="ARBA00022801"/>
    </source>
</evidence>
<dbReference type="EMBL" id="JBANRG010000112">
    <property type="protein sequence ID" value="KAK7435045.1"/>
    <property type="molecule type" value="Genomic_DNA"/>
</dbReference>
<dbReference type="PANTHER" id="PTHR31490">
    <property type="entry name" value="GLYCOSYL HYDROLASE"/>
    <property type="match status" value="1"/>
</dbReference>
<comment type="catalytic activity">
    <reaction evidence="1 10">
        <text>Endohydrolysis of (1-&gt;4)-beta-D-xylosidic linkages in xylans.</text>
        <dbReference type="EC" id="3.2.1.8"/>
    </reaction>
</comment>
<reference evidence="12 13" key="1">
    <citation type="submission" date="2024-01" db="EMBL/GenBank/DDBJ databases">
        <title>A draft genome for the cacao thread blight pathogen Marasmiellus scandens.</title>
        <authorList>
            <person name="Baruah I.K."/>
            <person name="Leung J."/>
            <person name="Bukari Y."/>
            <person name="Amoako-Attah I."/>
            <person name="Meinhardt L.W."/>
            <person name="Bailey B.A."/>
            <person name="Cohen S.P."/>
        </authorList>
    </citation>
    <scope>NUCLEOTIDE SEQUENCE [LARGE SCALE GENOMIC DNA]</scope>
    <source>
        <strain evidence="12 13">GH-19</strain>
    </source>
</reference>
<keyword evidence="3" id="KW-0858">Xylan degradation</keyword>
<keyword evidence="7 10" id="KW-0326">Glycosidase</keyword>
<organism evidence="12 13">
    <name type="scientific">Marasmiellus scandens</name>
    <dbReference type="NCBI Taxonomy" id="2682957"/>
    <lineage>
        <taxon>Eukaryota</taxon>
        <taxon>Fungi</taxon>
        <taxon>Dikarya</taxon>
        <taxon>Basidiomycota</taxon>
        <taxon>Agaricomycotina</taxon>
        <taxon>Agaricomycetes</taxon>
        <taxon>Agaricomycetidae</taxon>
        <taxon>Agaricales</taxon>
        <taxon>Marasmiineae</taxon>
        <taxon>Omphalotaceae</taxon>
        <taxon>Marasmiellus</taxon>
    </lineage>
</organism>
<dbReference type="SMART" id="SM00633">
    <property type="entry name" value="Glyco_10"/>
    <property type="match status" value="1"/>
</dbReference>
<dbReference type="InterPro" id="IPR001000">
    <property type="entry name" value="GH10_dom"/>
</dbReference>
<comment type="similarity">
    <text evidence="2 10">Belongs to the glycosyl hydrolase 10 (cellulase F) family.</text>
</comment>
<name>A0ABR1INH2_9AGAR</name>
<feature type="active site" description="Nucleophile" evidence="9">
    <location>
        <position position="123"/>
    </location>
</feature>
<keyword evidence="13" id="KW-1185">Reference proteome</keyword>
<keyword evidence="8 10" id="KW-0624">Polysaccharide degradation</keyword>
<dbReference type="PROSITE" id="PS51760">
    <property type="entry name" value="GH10_2"/>
    <property type="match status" value="1"/>
</dbReference>
<evidence type="ECO:0000256" key="4">
    <source>
        <dbReference type="ARBA" id="ARBA00022729"/>
    </source>
</evidence>
<evidence type="ECO:0000256" key="7">
    <source>
        <dbReference type="ARBA" id="ARBA00023295"/>
    </source>
</evidence>
<dbReference type="EC" id="3.2.1.8" evidence="10"/>
<evidence type="ECO:0000256" key="9">
    <source>
        <dbReference type="PROSITE-ProRule" id="PRU10061"/>
    </source>
</evidence>
<evidence type="ECO:0000256" key="2">
    <source>
        <dbReference type="ARBA" id="ARBA00007495"/>
    </source>
</evidence>
<dbReference type="PRINTS" id="PR00134">
    <property type="entry name" value="GLHYDRLASE10"/>
</dbReference>
<keyword evidence="5 10" id="KW-0378">Hydrolase</keyword>
<dbReference type="InterPro" id="IPR017853">
    <property type="entry name" value="GH"/>
</dbReference>
<dbReference type="SUPFAM" id="SSF51445">
    <property type="entry name" value="(Trans)glycosidases"/>
    <property type="match status" value="1"/>
</dbReference>
<evidence type="ECO:0000256" key="6">
    <source>
        <dbReference type="ARBA" id="ARBA00023277"/>
    </source>
</evidence>